<sequence>MADTKSPMCPPSEFLAECPKFRMLVLGNPESTKQELFCKIFGVNLPKKLVGDSFSGSQGIETELDLQGQNERLAIHTSPNFWAGDERVYDRVHDFLVLRSTPSTKQEDRIHCIWYCVASEEPRLVGDLERRFFSGLGSFAPHVPLILVFTKYDEFVSQVRLDWSRDAQEQGLSKVAVSHILRDLSSKKFEKQIGKKWDDVANKTIPRVRVSSGDSEDDTRSFEELAEVTLAGLQHSSVKFAFAAAQRNSAAISTQFCADMAADYFEVDTGHARKIHGVDMRDILPNFFSKAVQLFNMCDPAAILADATLLPRALDATFDAPQKPLLAECLSRSGTEPDTILANLNPHERAVFLAQALAGVVHFLHRLADAQWPHQDSPAASCVLTQRAVARELEVIRVGWEKREVLETVEASTIFTTCSLRREMADLIVRAVRNANKVESAHHHGVSRAIVVEDDSELQEISLSFVNDTGPDDMVLPCGLTILPLN</sequence>
<evidence type="ECO:0000313" key="2">
    <source>
        <dbReference type="Proteomes" id="UP000078237"/>
    </source>
</evidence>
<evidence type="ECO:0000313" key="1">
    <source>
        <dbReference type="EMBL" id="KXX82635.1"/>
    </source>
</evidence>
<reference evidence="1 2" key="1">
    <citation type="journal article" date="2016" name="Genome Announc.">
        <title>Genome Sequence of Madurella mycetomatis mm55, Isolated from a Human Mycetoma Case in Sudan.</title>
        <authorList>
            <person name="Smit S."/>
            <person name="Derks M.F."/>
            <person name="Bervoets S."/>
            <person name="Fahal A."/>
            <person name="van Leeuwen W."/>
            <person name="van Belkum A."/>
            <person name="van de Sande W.W."/>
        </authorList>
    </citation>
    <scope>NUCLEOTIDE SEQUENCE [LARGE SCALE GENOMIC DNA]</scope>
    <source>
        <strain evidence="2">mm55</strain>
    </source>
</reference>
<keyword evidence="2" id="KW-1185">Reference proteome</keyword>
<dbReference type="OrthoDB" id="59699at2759"/>
<dbReference type="VEuPathDB" id="FungiDB:MMYC01_201089"/>
<accession>A0A175WGE2</accession>
<name>A0A175WGE2_9PEZI</name>
<evidence type="ECO:0008006" key="3">
    <source>
        <dbReference type="Google" id="ProtNLM"/>
    </source>
</evidence>
<organism evidence="1 2">
    <name type="scientific">Madurella mycetomatis</name>
    <dbReference type="NCBI Taxonomy" id="100816"/>
    <lineage>
        <taxon>Eukaryota</taxon>
        <taxon>Fungi</taxon>
        <taxon>Dikarya</taxon>
        <taxon>Ascomycota</taxon>
        <taxon>Pezizomycotina</taxon>
        <taxon>Sordariomycetes</taxon>
        <taxon>Sordariomycetidae</taxon>
        <taxon>Sordariales</taxon>
        <taxon>Sordariales incertae sedis</taxon>
        <taxon>Madurella</taxon>
    </lineage>
</organism>
<dbReference type="AlphaFoldDB" id="A0A175WGE2"/>
<dbReference type="EMBL" id="LCTW02000010">
    <property type="protein sequence ID" value="KXX82635.1"/>
    <property type="molecule type" value="Genomic_DNA"/>
</dbReference>
<proteinExistence type="predicted"/>
<gene>
    <name evidence="1" type="ORF">MMYC01_201089</name>
</gene>
<protein>
    <recommendedName>
        <fullName evidence="3">G domain-containing protein</fullName>
    </recommendedName>
</protein>
<comment type="caution">
    <text evidence="1">The sequence shown here is derived from an EMBL/GenBank/DDBJ whole genome shotgun (WGS) entry which is preliminary data.</text>
</comment>
<dbReference type="Proteomes" id="UP000078237">
    <property type="component" value="Unassembled WGS sequence"/>
</dbReference>